<gene>
    <name evidence="5" type="ORF">GCM10011387_03490</name>
</gene>
<keyword evidence="3" id="KW-0804">Transcription</keyword>
<evidence type="ECO:0000256" key="1">
    <source>
        <dbReference type="ARBA" id="ARBA00023015"/>
    </source>
</evidence>
<accession>A0A916U1P2</accession>
<evidence type="ECO:0000256" key="2">
    <source>
        <dbReference type="ARBA" id="ARBA00023125"/>
    </source>
</evidence>
<evidence type="ECO:0000313" key="6">
    <source>
        <dbReference type="Proteomes" id="UP000651668"/>
    </source>
</evidence>
<keyword evidence="6" id="KW-1185">Reference proteome</keyword>
<dbReference type="InterPro" id="IPR014710">
    <property type="entry name" value="RmlC-like_jellyroll"/>
</dbReference>
<dbReference type="Pfam" id="PF12833">
    <property type="entry name" value="HTH_18"/>
    <property type="match status" value="1"/>
</dbReference>
<proteinExistence type="predicted"/>
<organism evidence="5 6">
    <name type="scientific">Pedobacter quisquiliarum</name>
    <dbReference type="NCBI Taxonomy" id="1834438"/>
    <lineage>
        <taxon>Bacteria</taxon>
        <taxon>Pseudomonadati</taxon>
        <taxon>Bacteroidota</taxon>
        <taxon>Sphingobacteriia</taxon>
        <taxon>Sphingobacteriales</taxon>
        <taxon>Sphingobacteriaceae</taxon>
        <taxon>Pedobacter</taxon>
    </lineage>
</organism>
<evidence type="ECO:0000259" key="4">
    <source>
        <dbReference type="PROSITE" id="PS01124"/>
    </source>
</evidence>
<keyword evidence="2" id="KW-0238">DNA-binding</keyword>
<sequence length="282" mass="32942">MCFLAFYVICLKLYDMSQTPIARNVEEYLHYIDATPDAIFVLHEKLERRFPVHQHTKGQLTYVDGGLAYVHVQDKILVIPARHYIWIPPGLLHFLTVRSSATAIRTIYFTLDTTETFYQQMGIYPVDSLLLEMLLFTERFEWEVGKTNRYYPFLKALFNILPDISNNHLHTVLPVTRNERLVPILKYMEEHVSEVLSLSSISKAFSISERTLSRIFQSELSISFLQYLKQLRMVKAVEMMLQTELTLSEIAYRTGYQSIAAFSNTFYQLTNVRPSQFAQSIR</sequence>
<reference evidence="5" key="2">
    <citation type="submission" date="2020-09" db="EMBL/GenBank/DDBJ databases">
        <authorList>
            <person name="Sun Q."/>
            <person name="Zhou Y."/>
        </authorList>
    </citation>
    <scope>NUCLEOTIDE SEQUENCE</scope>
    <source>
        <strain evidence="5">CGMCC 1.15343</strain>
    </source>
</reference>
<comment type="caution">
    <text evidence="5">The sequence shown here is derived from an EMBL/GenBank/DDBJ whole genome shotgun (WGS) entry which is preliminary data.</text>
</comment>
<dbReference type="Proteomes" id="UP000651668">
    <property type="component" value="Unassembled WGS sequence"/>
</dbReference>
<name>A0A916U1P2_9SPHI</name>
<dbReference type="PANTHER" id="PTHR11019:SF190">
    <property type="entry name" value="ARAC-FAMILY REGULATORY PROTEIN"/>
    <property type="match status" value="1"/>
</dbReference>
<dbReference type="InterPro" id="IPR009057">
    <property type="entry name" value="Homeodomain-like_sf"/>
</dbReference>
<dbReference type="EMBL" id="BMIL01000001">
    <property type="protein sequence ID" value="GGC53252.1"/>
    <property type="molecule type" value="Genomic_DNA"/>
</dbReference>
<dbReference type="GO" id="GO:0043565">
    <property type="term" value="F:sequence-specific DNA binding"/>
    <property type="evidence" value="ECO:0007669"/>
    <property type="project" value="InterPro"/>
</dbReference>
<dbReference type="Pfam" id="PF02311">
    <property type="entry name" value="AraC_binding"/>
    <property type="match status" value="1"/>
</dbReference>
<dbReference type="InterPro" id="IPR003313">
    <property type="entry name" value="AraC-bd"/>
</dbReference>
<dbReference type="InterPro" id="IPR011051">
    <property type="entry name" value="RmlC_Cupin_sf"/>
</dbReference>
<dbReference type="InterPro" id="IPR018060">
    <property type="entry name" value="HTH_AraC"/>
</dbReference>
<feature type="domain" description="HTH araC/xylS-type" evidence="4">
    <location>
        <begin position="182"/>
        <end position="280"/>
    </location>
</feature>
<dbReference type="SMART" id="SM00342">
    <property type="entry name" value="HTH_ARAC"/>
    <property type="match status" value="1"/>
</dbReference>
<dbReference type="PANTHER" id="PTHR11019">
    <property type="entry name" value="HTH-TYPE TRANSCRIPTIONAL REGULATOR NIMR"/>
    <property type="match status" value="1"/>
</dbReference>
<protein>
    <submittedName>
        <fullName evidence="5">AraC family transcriptional regulator</fullName>
    </submittedName>
</protein>
<evidence type="ECO:0000256" key="3">
    <source>
        <dbReference type="ARBA" id="ARBA00023163"/>
    </source>
</evidence>
<dbReference type="AlphaFoldDB" id="A0A916U1P2"/>
<dbReference type="SUPFAM" id="SSF46689">
    <property type="entry name" value="Homeodomain-like"/>
    <property type="match status" value="2"/>
</dbReference>
<dbReference type="Gene3D" id="1.10.10.60">
    <property type="entry name" value="Homeodomain-like"/>
    <property type="match status" value="2"/>
</dbReference>
<dbReference type="PROSITE" id="PS01124">
    <property type="entry name" value="HTH_ARAC_FAMILY_2"/>
    <property type="match status" value="1"/>
</dbReference>
<dbReference type="GO" id="GO:0003700">
    <property type="term" value="F:DNA-binding transcription factor activity"/>
    <property type="evidence" value="ECO:0007669"/>
    <property type="project" value="InterPro"/>
</dbReference>
<evidence type="ECO:0000313" key="5">
    <source>
        <dbReference type="EMBL" id="GGC53252.1"/>
    </source>
</evidence>
<keyword evidence="1" id="KW-0805">Transcription regulation</keyword>
<dbReference type="SUPFAM" id="SSF51182">
    <property type="entry name" value="RmlC-like cupins"/>
    <property type="match status" value="1"/>
</dbReference>
<dbReference type="Gene3D" id="2.60.120.10">
    <property type="entry name" value="Jelly Rolls"/>
    <property type="match status" value="1"/>
</dbReference>
<reference evidence="5" key="1">
    <citation type="journal article" date="2014" name="Int. J. Syst. Evol. Microbiol.">
        <title>Complete genome sequence of Corynebacterium casei LMG S-19264T (=DSM 44701T), isolated from a smear-ripened cheese.</title>
        <authorList>
            <consortium name="US DOE Joint Genome Institute (JGI-PGF)"/>
            <person name="Walter F."/>
            <person name="Albersmeier A."/>
            <person name="Kalinowski J."/>
            <person name="Ruckert C."/>
        </authorList>
    </citation>
    <scope>NUCLEOTIDE SEQUENCE</scope>
    <source>
        <strain evidence="5">CGMCC 1.15343</strain>
    </source>
</reference>